<dbReference type="Proteomes" id="UP000315925">
    <property type="component" value="Chromosome"/>
</dbReference>
<sequence length="53" mass="6221">MEIEVRKNRERITRPVQCVVVVPMLEAWLLADHTALEKVLRISVKEFTALKNF</sequence>
<reference evidence="2" key="1">
    <citation type="submission" date="2019-03" db="EMBL/GenBank/DDBJ databases">
        <title>Complete genome of Methylacidiphilum kamchatkense Kam1.</title>
        <authorList>
            <person name="Kruse T."/>
            <person name="Murarilal Ratnadevi C."/>
            <person name="Erikstad H.-A."/>
            <person name="Birkeland N.-K."/>
        </authorList>
    </citation>
    <scope>NUCLEOTIDE SEQUENCE [LARGE SCALE GENOMIC DNA]</scope>
    <source>
        <strain evidence="2">kam1</strain>
    </source>
</reference>
<evidence type="ECO:0000313" key="2">
    <source>
        <dbReference type="Proteomes" id="UP000315925"/>
    </source>
</evidence>
<dbReference type="AlphaFoldDB" id="A0A516TNN7"/>
<dbReference type="KEGG" id="mkc:kam1_1635"/>
<organism evidence="1 2">
    <name type="scientific">Methylacidiphilum kamchatkense Kam1</name>
    <dbReference type="NCBI Taxonomy" id="1202785"/>
    <lineage>
        <taxon>Bacteria</taxon>
        <taxon>Pseudomonadati</taxon>
        <taxon>Verrucomicrobiota</taxon>
        <taxon>Methylacidiphilae</taxon>
        <taxon>Methylacidiphilales</taxon>
        <taxon>Methylacidiphilaceae</taxon>
        <taxon>Methylacidiphilum (ex Ratnadevi et al. 2023)</taxon>
    </lineage>
</organism>
<name>A0A516TNN7_9BACT</name>
<accession>A0A516TNN7</accession>
<dbReference type="EMBL" id="CP037899">
    <property type="protein sequence ID" value="QDQ42850.1"/>
    <property type="molecule type" value="Genomic_DNA"/>
</dbReference>
<gene>
    <name evidence="1" type="ORF">kam1_1635</name>
</gene>
<evidence type="ECO:0000313" key="1">
    <source>
        <dbReference type="EMBL" id="QDQ42850.1"/>
    </source>
</evidence>
<dbReference type="RefSeq" id="WP_161792013.1">
    <property type="nucleotide sequence ID" value="NZ_CP037899.1"/>
</dbReference>
<dbReference type="OrthoDB" id="573568at2"/>
<protein>
    <submittedName>
        <fullName evidence="1">Uncharacterized protein</fullName>
    </submittedName>
</protein>
<proteinExistence type="predicted"/>